<reference evidence="1 2" key="1">
    <citation type="journal article" date="2021" name="Elife">
        <title>Chloroplast acquisition without the gene transfer in kleptoplastic sea slugs, Plakobranchus ocellatus.</title>
        <authorList>
            <person name="Maeda T."/>
            <person name="Takahashi S."/>
            <person name="Yoshida T."/>
            <person name="Shimamura S."/>
            <person name="Takaki Y."/>
            <person name="Nagai Y."/>
            <person name="Toyoda A."/>
            <person name="Suzuki Y."/>
            <person name="Arimoto A."/>
            <person name="Ishii H."/>
            <person name="Satoh N."/>
            <person name="Nishiyama T."/>
            <person name="Hasebe M."/>
            <person name="Maruyama T."/>
            <person name="Minagawa J."/>
            <person name="Obokata J."/>
            <person name="Shigenobu S."/>
        </authorList>
    </citation>
    <scope>NUCLEOTIDE SEQUENCE [LARGE SCALE GENOMIC DNA]</scope>
</reference>
<evidence type="ECO:0000313" key="1">
    <source>
        <dbReference type="EMBL" id="GFO24095.1"/>
    </source>
</evidence>
<dbReference type="Proteomes" id="UP000735302">
    <property type="component" value="Unassembled WGS sequence"/>
</dbReference>
<protein>
    <submittedName>
        <fullName evidence="1">Uncharacterized protein</fullName>
    </submittedName>
</protein>
<evidence type="ECO:0000313" key="2">
    <source>
        <dbReference type="Proteomes" id="UP000735302"/>
    </source>
</evidence>
<name>A0AAV4BXP4_9GAST</name>
<dbReference type="EMBL" id="BLXT01005595">
    <property type="protein sequence ID" value="GFO24095.1"/>
    <property type="molecule type" value="Genomic_DNA"/>
</dbReference>
<organism evidence="1 2">
    <name type="scientific">Plakobranchus ocellatus</name>
    <dbReference type="NCBI Taxonomy" id="259542"/>
    <lineage>
        <taxon>Eukaryota</taxon>
        <taxon>Metazoa</taxon>
        <taxon>Spiralia</taxon>
        <taxon>Lophotrochozoa</taxon>
        <taxon>Mollusca</taxon>
        <taxon>Gastropoda</taxon>
        <taxon>Heterobranchia</taxon>
        <taxon>Euthyneura</taxon>
        <taxon>Panpulmonata</taxon>
        <taxon>Sacoglossa</taxon>
        <taxon>Placobranchoidea</taxon>
        <taxon>Plakobranchidae</taxon>
        <taxon>Plakobranchus</taxon>
    </lineage>
</organism>
<gene>
    <name evidence="1" type="ORF">PoB_005060000</name>
</gene>
<dbReference type="AlphaFoldDB" id="A0AAV4BXP4"/>
<keyword evidence="2" id="KW-1185">Reference proteome</keyword>
<sequence>MGFVSTQNSTRVSKNGYHLVRVFSNATRMFQINMIYYLVQHRTANAPRVIHCRCGRFGGITDSELARNPAGTFAFLPLACLWCLWVEKVRNEQVVKKLHVKKRKLHQEELSG</sequence>
<comment type="caution">
    <text evidence="1">The sequence shown here is derived from an EMBL/GenBank/DDBJ whole genome shotgun (WGS) entry which is preliminary data.</text>
</comment>
<proteinExistence type="predicted"/>
<accession>A0AAV4BXP4</accession>